<dbReference type="GO" id="GO:0008270">
    <property type="term" value="F:zinc ion binding"/>
    <property type="evidence" value="ECO:0007669"/>
    <property type="project" value="UniProtKB-KW"/>
</dbReference>
<dbReference type="PANTHER" id="PTHR37984">
    <property type="entry name" value="PROTEIN CBG26694"/>
    <property type="match status" value="1"/>
</dbReference>
<evidence type="ECO:0000256" key="20">
    <source>
        <dbReference type="ARBA" id="ARBA00022840"/>
    </source>
</evidence>
<evidence type="ECO:0000256" key="33">
    <source>
        <dbReference type="ARBA" id="ARBA00055265"/>
    </source>
</evidence>
<evidence type="ECO:0000256" key="25">
    <source>
        <dbReference type="ARBA" id="ARBA00022932"/>
    </source>
</evidence>
<dbReference type="EC" id="2.7.7.49" evidence="5"/>
<evidence type="ECO:0000256" key="18">
    <source>
        <dbReference type="ARBA" id="ARBA00022801"/>
    </source>
</evidence>
<accession>A0A8S4QUW5</accession>
<evidence type="ECO:0000256" key="8">
    <source>
        <dbReference type="ARBA" id="ARBA00022670"/>
    </source>
</evidence>
<feature type="domain" description="Peptidase A2" evidence="38">
    <location>
        <begin position="305"/>
        <end position="384"/>
    </location>
</feature>
<evidence type="ECO:0000256" key="22">
    <source>
        <dbReference type="ARBA" id="ARBA00022884"/>
    </source>
</evidence>
<evidence type="ECO:0000256" key="26">
    <source>
        <dbReference type="ARBA" id="ARBA00023113"/>
    </source>
</evidence>
<keyword evidence="11" id="KW-0540">Nuclease</keyword>
<dbReference type="Pfam" id="PF00078">
    <property type="entry name" value="RVT_1"/>
    <property type="match status" value="1"/>
</dbReference>
<evidence type="ECO:0000259" key="40">
    <source>
        <dbReference type="PROSITE" id="PS50994"/>
    </source>
</evidence>
<evidence type="ECO:0000313" key="42">
    <source>
        <dbReference type="Proteomes" id="UP000838756"/>
    </source>
</evidence>
<dbReference type="GO" id="GO:0075523">
    <property type="term" value="P:viral translational frameshifting"/>
    <property type="evidence" value="ECO:0007669"/>
    <property type="project" value="UniProtKB-KW"/>
</dbReference>
<dbReference type="GO" id="GO:0015074">
    <property type="term" value="P:DNA integration"/>
    <property type="evidence" value="ECO:0007669"/>
    <property type="project" value="UniProtKB-KW"/>
</dbReference>
<keyword evidence="24" id="KW-0695">RNA-directed DNA polymerase</keyword>
<dbReference type="InterPro" id="IPR043128">
    <property type="entry name" value="Rev_trsase/Diguanyl_cyclase"/>
</dbReference>
<evidence type="ECO:0000256" key="4">
    <source>
        <dbReference type="ARBA" id="ARBA00004496"/>
    </source>
</evidence>
<evidence type="ECO:0000256" key="3">
    <source>
        <dbReference type="ARBA" id="ARBA00004123"/>
    </source>
</evidence>
<evidence type="ECO:0000256" key="16">
    <source>
        <dbReference type="ARBA" id="ARBA00022759"/>
    </source>
</evidence>
<dbReference type="FunFam" id="1.10.340.70:FF:000001">
    <property type="entry name" value="Retrovirus-related Pol polyprotein from transposon gypsy-like Protein"/>
    <property type="match status" value="1"/>
</dbReference>
<comment type="subcellular location">
    <subcellularLocation>
        <location evidence="4">Cytoplasm</location>
    </subcellularLocation>
    <subcellularLocation>
        <location evidence="3">Nucleus</location>
    </subcellularLocation>
</comment>
<dbReference type="InterPro" id="IPR001584">
    <property type="entry name" value="Integrase_cat-core"/>
</dbReference>
<evidence type="ECO:0000256" key="7">
    <source>
        <dbReference type="ARBA" id="ARBA00022612"/>
    </source>
</evidence>
<keyword evidence="42" id="KW-1185">Reference proteome</keyword>
<dbReference type="GO" id="GO:0042575">
    <property type="term" value="C:DNA polymerase complex"/>
    <property type="evidence" value="ECO:0007669"/>
    <property type="project" value="UniProtKB-ARBA"/>
</dbReference>
<protein>
    <recommendedName>
        <fullName evidence="5">RNA-directed DNA polymerase</fullName>
        <ecNumber evidence="5">2.7.7.49</ecNumber>
    </recommendedName>
    <alternativeName>
        <fullName evidence="36">Gag3-Pol3</fullName>
    </alternativeName>
</protein>
<evidence type="ECO:0000256" key="19">
    <source>
        <dbReference type="ARBA" id="ARBA00022833"/>
    </source>
</evidence>
<dbReference type="Gene3D" id="3.30.420.10">
    <property type="entry name" value="Ribonuclease H-like superfamily/Ribonuclease H"/>
    <property type="match status" value="1"/>
</dbReference>
<evidence type="ECO:0000256" key="35">
    <source>
        <dbReference type="ARBA" id="ARBA00063849"/>
    </source>
</evidence>
<keyword evidence="22" id="KW-0694">RNA-binding</keyword>
<evidence type="ECO:0000256" key="24">
    <source>
        <dbReference type="ARBA" id="ARBA00022918"/>
    </source>
</evidence>
<dbReference type="GO" id="GO:0003723">
    <property type="term" value="F:RNA binding"/>
    <property type="evidence" value="ECO:0007669"/>
    <property type="project" value="UniProtKB-KW"/>
</dbReference>
<feature type="compositionally biased region" description="Polar residues" evidence="37">
    <location>
        <begin position="1291"/>
        <end position="1301"/>
    </location>
</feature>
<feature type="domain" description="Integrase catalytic" evidence="40">
    <location>
        <begin position="1018"/>
        <end position="1177"/>
    </location>
</feature>
<evidence type="ECO:0000256" key="11">
    <source>
        <dbReference type="ARBA" id="ARBA00022722"/>
    </source>
</evidence>
<dbReference type="SUPFAM" id="SSF53098">
    <property type="entry name" value="Ribonuclease H-like"/>
    <property type="match status" value="1"/>
</dbReference>
<keyword evidence="10" id="KW-0548">Nucleotidyltransferase</keyword>
<keyword evidence="29" id="KW-0539">Nucleus</keyword>
<keyword evidence="23" id="KW-0229">DNA integration</keyword>
<dbReference type="InterPro" id="IPR012337">
    <property type="entry name" value="RNaseH-like_sf"/>
</dbReference>
<evidence type="ECO:0000313" key="41">
    <source>
        <dbReference type="EMBL" id="CAH2218469.1"/>
    </source>
</evidence>
<evidence type="ECO:0000256" key="37">
    <source>
        <dbReference type="SAM" id="MobiDB-lite"/>
    </source>
</evidence>
<evidence type="ECO:0000256" key="30">
    <source>
        <dbReference type="ARBA" id="ARBA00023268"/>
    </source>
</evidence>
<proteinExistence type="predicted"/>
<dbReference type="GO" id="GO:0005524">
    <property type="term" value="F:ATP binding"/>
    <property type="evidence" value="ECO:0007669"/>
    <property type="project" value="UniProtKB-KW"/>
</dbReference>
<organism evidence="41 42">
    <name type="scientific">Pararge aegeria aegeria</name>
    <dbReference type="NCBI Taxonomy" id="348720"/>
    <lineage>
        <taxon>Eukaryota</taxon>
        <taxon>Metazoa</taxon>
        <taxon>Ecdysozoa</taxon>
        <taxon>Arthropoda</taxon>
        <taxon>Hexapoda</taxon>
        <taxon>Insecta</taxon>
        <taxon>Pterygota</taxon>
        <taxon>Neoptera</taxon>
        <taxon>Endopterygota</taxon>
        <taxon>Lepidoptera</taxon>
        <taxon>Glossata</taxon>
        <taxon>Ditrysia</taxon>
        <taxon>Papilionoidea</taxon>
        <taxon>Nymphalidae</taxon>
        <taxon>Satyrinae</taxon>
        <taxon>Satyrini</taxon>
        <taxon>Parargina</taxon>
        <taxon>Pararge</taxon>
    </lineage>
</organism>
<dbReference type="InterPro" id="IPR041373">
    <property type="entry name" value="RT_RNaseH"/>
</dbReference>
<evidence type="ECO:0000256" key="31">
    <source>
        <dbReference type="ARBA" id="ARBA00025590"/>
    </source>
</evidence>
<evidence type="ECO:0000256" key="9">
    <source>
        <dbReference type="ARBA" id="ARBA00022679"/>
    </source>
</evidence>
<keyword evidence="19" id="KW-0862">Zinc</keyword>
<dbReference type="EMBL" id="CAKXAJ010019678">
    <property type="protein sequence ID" value="CAH2218469.1"/>
    <property type="molecule type" value="Genomic_DNA"/>
</dbReference>
<dbReference type="InterPro" id="IPR001995">
    <property type="entry name" value="Peptidase_A2_cat"/>
</dbReference>
<sequence length="1353" mass="154283">MPANFLMQMMQTMKEMSDRLSAPPRSEKVKINDIFLPSYDPDANIGVREWCQHVTQAVQLYNLNDYEVRMKVGSLLKGRAKLWVDNWLVTTSTWAELRDNLITTFEPESRYSRDIVKFREHIYDSSKDVSEFLSKAWVLWKRITNDKLGDEYAVEAVIGCVNDERLRIELLNARATSVPELISVASAIRVKRPHNNNNTPQPPNKRSRPNESQNTLFCRICKRNNHKTSDCKFKISDTTQLPSNDKDKSNKSSVPSNRPVCTFCDKAGHTFETCFRREKSVVSHINCIGRPKLNQIVVSIGNFAFQAVFDSGAECSVITESVAAKLPGKRIHCVNYLRGIGRVPVISLFTLVAVCVIDNVNVEIQFFVVPDGDMTSKILIGMDVISNNDLNVLVTATGTQLVRQYTVMHIKSNNSIFDNLNSDLTNDDEINRLRILLNKYSHLFIHGFPTTRVNTGHLEIRLKDPNKFVERRPYRLSPVEREKVQNIIKELLEHNIIRESVSPYSSPIILVKKKNGDDRLCVDYRELNSNTLRDHFPLPLISDQIDQLTNGHYYTTLDMAAGFHQIPISEQSIEKTAFVTPDGLYEYLTMPFGLSNACSVYQRCINRALQQLLGSAGVAQVYVDDVLSKCIDFDEGISRIERILIALEKAGFSINIEKSAFFKRSIEYLGNIIADGQVKPSPRKVEALVKAPVPTNVKQVRQFNGLAGYFRRFIPNFSSIMLPLYELTKQGAAWEWSDRHEEARNTIIQYLTSDPVLSIFQEDYPIELHTDASNLGYGAVLIQVIDGRRHAVAYMSMRTTDAESRYHSYELETLAVVRAIKHFRQYLYGRTFKVVTDCNALKASKHKKELLPRVYRWWAFLQNYNFEIEYRKGQTLQHADFFSRNPGTLNVNIMTKDLDWLKVEQHRDSTLRSKIDNILQNQEVLGYVLKNNVLIKVWQDSTLGHQEAVVVPKTFQWSLISSYHNALKHTGWEKTLQKIKETYWFDNMNTVVRTFVDNCIICRTSKGTSGAVQVQLHPIPKPTTAFETIHMDITGKLGTTNIHDYIIVTIDAFSKYVLLYHANNKNPQSTLAALKRTIHLFGTPAQVIVDGGREFLGDFKNYCDQFSISIHAISPGVSRANGQVERVMGVLKNALIMIKNYETELWHTAIDSLQLALNCTPHRATGTAPLTLLTRRKHCVPPELIGLVNLEQQRIDIDQLYRHVTQKMTAAAEKEKARFDKNKAQIHRFQRGDYVLIKNNPRNQTCLDLKFSEPYEICRVLENDRYLVKRVVGRGRPRKVAHDQLRRAPQPGQQATVSADTDINAGAPEHSSQCTLTPPAANHEPHDTEASEMTSYDPRPSTSNERVLDETAN</sequence>
<name>A0A8S4QUW5_9NEOP</name>
<comment type="catalytic activity">
    <reaction evidence="1">
        <text>Endonucleolytic cleavage to 5'-phosphomonoester.</text>
        <dbReference type="EC" id="3.1.26.4"/>
    </reaction>
</comment>
<evidence type="ECO:0000256" key="29">
    <source>
        <dbReference type="ARBA" id="ARBA00023242"/>
    </source>
</evidence>
<evidence type="ECO:0000259" key="38">
    <source>
        <dbReference type="PROSITE" id="PS50175"/>
    </source>
</evidence>
<dbReference type="GO" id="GO:0005634">
    <property type="term" value="C:nucleus"/>
    <property type="evidence" value="ECO:0007669"/>
    <property type="project" value="UniProtKB-SubCell"/>
</dbReference>
<dbReference type="Gene3D" id="3.10.10.10">
    <property type="entry name" value="HIV Type 1 Reverse Transcriptase, subunit A, domain 1"/>
    <property type="match status" value="1"/>
</dbReference>
<evidence type="ECO:0000256" key="15">
    <source>
        <dbReference type="ARBA" id="ARBA00022758"/>
    </source>
</evidence>
<dbReference type="OrthoDB" id="417598at2759"/>
<dbReference type="PROSITE" id="PS00141">
    <property type="entry name" value="ASP_PROTEASE"/>
    <property type="match status" value="1"/>
</dbReference>
<evidence type="ECO:0000256" key="21">
    <source>
        <dbReference type="ARBA" id="ARBA00022842"/>
    </source>
</evidence>
<comment type="subunit">
    <text evidence="35">The protease is a homodimer, whose active site consists of two apposed aspartic acid residues.</text>
</comment>
<dbReference type="Pfam" id="PF00665">
    <property type="entry name" value="rve"/>
    <property type="match status" value="1"/>
</dbReference>
<keyword evidence="20" id="KW-0067">ATP-binding</keyword>
<feature type="region of interest" description="Disordered" evidence="37">
    <location>
        <begin position="189"/>
        <end position="211"/>
    </location>
</feature>
<keyword evidence="26" id="KW-0917">Virion maturation</keyword>
<dbReference type="CDD" id="cd00303">
    <property type="entry name" value="retropepsin_like"/>
    <property type="match status" value="1"/>
</dbReference>
<keyword evidence="21" id="KW-0460">Magnesium</keyword>
<keyword evidence="14" id="KW-0064">Aspartyl protease</keyword>
<dbReference type="GO" id="GO:0003964">
    <property type="term" value="F:RNA-directed DNA polymerase activity"/>
    <property type="evidence" value="ECO:0007669"/>
    <property type="project" value="UniProtKB-KW"/>
</dbReference>
<keyword evidence="7" id="KW-1188">Viral release from host cell</keyword>
<dbReference type="InterPro" id="IPR050951">
    <property type="entry name" value="Retrovirus_Pol_polyprotein"/>
</dbReference>
<evidence type="ECO:0000256" key="17">
    <source>
        <dbReference type="ARBA" id="ARBA00022771"/>
    </source>
</evidence>
<keyword evidence="6" id="KW-0963">Cytoplasm</keyword>
<dbReference type="InterPro" id="IPR041588">
    <property type="entry name" value="Integrase_H2C2"/>
</dbReference>
<dbReference type="Gene3D" id="1.10.340.70">
    <property type="match status" value="1"/>
</dbReference>
<keyword evidence="27" id="KW-0238">DNA-binding</keyword>
<evidence type="ECO:0000256" key="23">
    <source>
        <dbReference type="ARBA" id="ARBA00022908"/>
    </source>
</evidence>
<dbReference type="CDD" id="cd01647">
    <property type="entry name" value="RT_LTR"/>
    <property type="match status" value="1"/>
</dbReference>
<evidence type="ECO:0000256" key="27">
    <source>
        <dbReference type="ARBA" id="ARBA00023125"/>
    </source>
</evidence>
<evidence type="ECO:0000256" key="14">
    <source>
        <dbReference type="ARBA" id="ARBA00022750"/>
    </source>
</evidence>
<evidence type="ECO:0000256" key="1">
    <source>
        <dbReference type="ARBA" id="ARBA00000077"/>
    </source>
</evidence>
<evidence type="ECO:0000256" key="32">
    <source>
        <dbReference type="ARBA" id="ARBA00025615"/>
    </source>
</evidence>
<keyword evidence="25" id="KW-0239">DNA-directed DNA polymerase</keyword>
<evidence type="ECO:0000256" key="6">
    <source>
        <dbReference type="ARBA" id="ARBA00022490"/>
    </source>
</evidence>
<evidence type="ECO:0000259" key="39">
    <source>
        <dbReference type="PROSITE" id="PS50878"/>
    </source>
</evidence>
<evidence type="ECO:0000256" key="10">
    <source>
        <dbReference type="ARBA" id="ARBA00022695"/>
    </source>
</evidence>
<keyword evidence="8" id="KW-0645">Protease</keyword>
<dbReference type="GO" id="GO:0004190">
    <property type="term" value="F:aspartic-type endopeptidase activity"/>
    <property type="evidence" value="ECO:0007669"/>
    <property type="project" value="UniProtKB-KW"/>
</dbReference>
<gene>
    <name evidence="41" type="primary">jg8796</name>
    <name evidence="41" type="ORF">PAEG_LOCUS6303</name>
</gene>
<keyword evidence="12" id="KW-0479">Metal-binding</keyword>
<keyword evidence="16" id="KW-0255">Endonuclease</keyword>
<keyword evidence="28" id="KW-0233">DNA recombination</keyword>
<dbReference type="GO" id="GO:0005737">
    <property type="term" value="C:cytoplasm"/>
    <property type="evidence" value="ECO:0007669"/>
    <property type="project" value="UniProtKB-SubCell"/>
</dbReference>
<dbReference type="InterPro" id="IPR000477">
    <property type="entry name" value="RT_dom"/>
</dbReference>
<dbReference type="FunFam" id="3.10.20.370:FF:000001">
    <property type="entry name" value="Retrovirus-related Pol polyprotein from transposon 17.6-like protein"/>
    <property type="match status" value="1"/>
</dbReference>
<evidence type="ECO:0000256" key="13">
    <source>
        <dbReference type="ARBA" id="ARBA00022741"/>
    </source>
</evidence>
<dbReference type="FunFam" id="3.10.10.10:FF:000007">
    <property type="entry name" value="Retrovirus-related Pol polyprotein from transposon 17.6-like Protein"/>
    <property type="match status" value="1"/>
</dbReference>
<feature type="region of interest" description="Disordered" evidence="37">
    <location>
        <begin position="1277"/>
        <end position="1353"/>
    </location>
</feature>
<dbReference type="PROSITE" id="PS50878">
    <property type="entry name" value="RT_POL"/>
    <property type="match status" value="1"/>
</dbReference>
<dbReference type="CDD" id="cd09274">
    <property type="entry name" value="RNase_HI_RT_Ty3"/>
    <property type="match status" value="1"/>
</dbReference>
<dbReference type="SUPFAM" id="SSF56672">
    <property type="entry name" value="DNA/RNA polymerases"/>
    <property type="match status" value="1"/>
</dbReference>
<dbReference type="InterPro" id="IPR021109">
    <property type="entry name" value="Peptidase_aspartic_dom_sf"/>
</dbReference>
<evidence type="ECO:0000256" key="36">
    <source>
        <dbReference type="ARBA" id="ARBA00082890"/>
    </source>
</evidence>
<dbReference type="FunFam" id="3.30.70.270:FF:000026">
    <property type="entry name" value="Transposon Ty3-G Gag-Pol polyprotein"/>
    <property type="match status" value="1"/>
</dbReference>
<keyword evidence="15" id="KW-0688">Ribosomal frameshifting</keyword>
<comment type="function">
    <text evidence="31">Reverse transcriptase/ribonuclease H (RT) is a multifunctional enzyme that catalyzes the conversion of the retro-elements RNA genome into dsDNA within the VLP. The enzyme displays a DNA polymerase activity that can copy either DNA or RNA templates, and a ribonuclease H (RNase H) activity that cleaves the RNA strand of RNA-DNA heteroduplexes during plus-strand synthesis and hydrolyzes RNA primers. The conversion leads to a linear dsDNA copy of the retrotransposon that includes long terminal repeats (LTRs) at both ends.</text>
</comment>
<evidence type="ECO:0000256" key="2">
    <source>
        <dbReference type="ARBA" id="ARBA00002180"/>
    </source>
</evidence>
<comment type="function">
    <text evidence="34">Capsid protein (CA) is the structural component of the virus-like particle (VLP), forming the shell that encapsulates the genomic RNA-nucleocapsid complex.</text>
</comment>
<dbReference type="Pfam" id="PF17917">
    <property type="entry name" value="RT_RNaseH"/>
    <property type="match status" value="1"/>
</dbReference>
<dbReference type="Gene3D" id="3.30.70.270">
    <property type="match status" value="2"/>
</dbReference>
<dbReference type="GO" id="GO:0003887">
    <property type="term" value="F:DNA-directed DNA polymerase activity"/>
    <property type="evidence" value="ECO:0007669"/>
    <property type="project" value="UniProtKB-KW"/>
</dbReference>
<dbReference type="GO" id="GO:0006508">
    <property type="term" value="P:proteolysis"/>
    <property type="evidence" value="ECO:0007669"/>
    <property type="project" value="UniProtKB-KW"/>
</dbReference>
<dbReference type="Pfam" id="PF17921">
    <property type="entry name" value="Integrase_H2C2"/>
    <property type="match status" value="1"/>
</dbReference>
<dbReference type="InterPro" id="IPR001969">
    <property type="entry name" value="Aspartic_peptidase_AS"/>
</dbReference>
<comment type="function">
    <text evidence="33">Nucleocapsid protein p11 (NC) forms the nucleocore that coats the retro-elements dimeric RNA. Binds these RNAs through its zinc fingers. Promotes primer tRNA(i)-Met annealing to the multipartite primer-binding site (PBS), dimerization of Ty3 RNA and initiation of reverse transcription.</text>
</comment>
<comment type="function">
    <text evidence="32">Integrase (IN) targets the VLP to the nucleus, where a subparticle preintegration complex (PIC) containing at least integrase and the newly synthesized dsDNA copy of the retrotransposon must transit the nuclear membrane. Once in the nucleus, integrase performs the integration of the dsDNA into the host genome.</text>
</comment>
<feature type="domain" description="Reverse transcriptase" evidence="39">
    <location>
        <begin position="492"/>
        <end position="673"/>
    </location>
</feature>
<keyword evidence="9" id="KW-0808">Transferase</keyword>
<evidence type="ECO:0000256" key="5">
    <source>
        <dbReference type="ARBA" id="ARBA00012493"/>
    </source>
</evidence>
<dbReference type="PROSITE" id="PS50994">
    <property type="entry name" value="INTEGRASE"/>
    <property type="match status" value="1"/>
</dbReference>
<evidence type="ECO:0000256" key="12">
    <source>
        <dbReference type="ARBA" id="ARBA00022723"/>
    </source>
</evidence>
<reference evidence="41" key="1">
    <citation type="submission" date="2022-03" db="EMBL/GenBank/DDBJ databases">
        <authorList>
            <person name="Lindestad O."/>
        </authorList>
    </citation>
    <scope>NUCLEOTIDE SEQUENCE</scope>
</reference>
<keyword evidence="13" id="KW-0547">Nucleotide-binding</keyword>
<dbReference type="Gene3D" id="2.40.70.10">
    <property type="entry name" value="Acid Proteases"/>
    <property type="match status" value="1"/>
</dbReference>
<dbReference type="InterPro" id="IPR043502">
    <property type="entry name" value="DNA/RNA_pol_sf"/>
</dbReference>
<dbReference type="PROSITE" id="PS50175">
    <property type="entry name" value="ASP_PROT_RETROV"/>
    <property type="match status" value="1"/>
</dbReference>
<keyword evidence="18" id="KW-0378">Hydrolase</keyword>
<comment type="function">
    <text evidence="2">The aspartyl protease (PR) mediates the proteolytic cleavages of the Gag and Gag-Pol polyproteins after assembly of the VLP.</text>
</comment>
<dbReference type="PANTHER" id="PTHR37984:SF5">
    <property type="entry name" value="PROTEIN NYNRIN-LIKE"/>
    <property type="match status" value="1"/>
</dbReference>
<dbReference type="InterPro" id="IPR036397">
    <property type="entry name" value="RNaseH_sf"/>
</dbReference>
<evidence type="ECO:0000256" key="34">
    <source>
        <dbReference type="ARBA" id="ARBA00055383"/>
    </source>
</evidence>
<dbReference type="GO" id="GO:0006310">
    <property type="term" value="P:DNA recombination"/>
    <property type="evidence" value="ECO:0007669"/>
    <property type="project" value="UniProtKB-KW"/>
</dbReference>
<dbReference type="GO" id="GO:0004523">
    <property type="term" value="F:RNA-DNA hybrid ribonuclease activity"/>
    <property type="evidence" value="ECO:0007669"/>
    <property type="project" value="UniProtKB-EC"/>
</dbReference>
<dbReference type="SUPFAM" id="SSF50630">
    <property type="entry name" value="Acid proteases"/>
    <property type="match status" value="1"/>
</dbReference>
<keyword evidence="30" id="KW-0511">Multifunctional enzyme</keyword>
<dbReference type="GO" id="GO:0003677">
    <property type="term" value="F:DNA binding"/>
    <property type="evidence" value="ECO:0007669"/>
    <property type="project" value="UniProtKB-KW"/>
</dbReference>
<comment type="caution">
    <text evidence="41">The sequence shown here is derived from an EMBL/GenBank/DDBJ whole genome shotgun (WGS) entry which is preliminary data.</text>
</comment>
<evidence type="ECO:0000256" key="28">
    <source>
        <dbReference type="ARBA" id="ARBA00023172"/>
    </source>
</evidence>
<keyword evidence="17" id="KW-0863">Zinc-finger</keyword>
<dbReference type="Proteomes" id="UP000838756">
    <property type="component" value="Unassembled WGS sequence"/>
</dbReference>